<organism evidence="1 2">
    <name type="scientific">Cercophora newfieldiana</name>
    <dbReference type="NCBI Taxonomy" id="92897"/>
    <lineage>
        <taxon>Eukaryota</taxon>
        <taxon>Fungi</taxon>
        <taxon>Dikarya</taxon>
        <taxon>Ascomycota</taxon>
        <taxon>Pezizomycotina</taxon>
        <taxon>Sordariomycetes</taxon>
        <taxon>Sordariomycetidae</taxon>
        <taxon>Sordariales</taxon>
        <taxon>Lasiosphaeriaceae</taxon>
        <taxon>Cercophora</taxon>
    </lineage>
</organism>
<evidence type="ECO:0000313" key="2">
    <source>
        <dbReference type="Proteomes" id="UP001174936"/>
    </source>
</evidence>
<reference evidence="1" key="1">
    <citation type="submission" date="2023-06" db="EMBL/GenBank/DDBJ databases">
        <title>Genome-scale phylogeny and comparative genomics of the fungal order Sordariales.</title>
        <authorList>
            <consortium name="Lawrence Berkeley National Laboratory"/>
            <person name="Hensen N."/>
            <person name="Bonometti L."/>
            <person name="Westerberg I."/>
            <person name="Brannstrom I.O."/>
            <person name="Guillou S."/>
            <person name="Cros-Aarteil S."/>
            <person name="Calhoun S."/>
            <person name="Haridas S."/>
            <person name="Kuo A."/>
            <person name="Mondo S."/>
            <person name="Pangilinan J."/>
            <person name="Riley R."/>
            <person name="Labutti K."/>
            <person name="Andreopoulos B."/>
            <person name="Lipzen A."/>
            <person name="Chen C."/>
            <person name="Yanf M."/>
            <person name="Daum C."/>
            <person name="Ng V."/>
            <person name="Clum A."/>
            <person name="Steindorff A."/>
            <person name="Ohm R."/>
            <person name="Martin F."/>
            <person name="Silar P."/>
            <person name="Natvig D."/>
            <person name="Lalanne C."/>
            <person name="Gautier V."/>
            <person name="Ament-Velasquez S.L."/>
            <person name="Kruys A."/>
            <person name="Hutchinson M.I."/>
            <person name="Powell A.J."/>
            <person name="Barry K."/>
            <person name="Miller A.N."/>
            <person name="Grigoriev I.V."/>
            <person name="Debuchy R."/>
            <person name="Gladieux P."/>
            <person name="Thoren M.H."/>
            <person name="Johannesson H."/>
        </authorList>
    </citation>
    <scope>NUCLEOTIDE SEQUENCE</scope>
    <source>
        <strain evidence="1">SMH2532-1</strain>
    </source>
</reference>
<protein>
    <submittedName>
        <fullName evidence="1">Uncharacterized protein</fullName>
    </submittedName>
</protein>
<dbReference type="AlphaFoldDB" id="A0AA39XTV2"/>
<dbReference type="Proteomes" id="UP001174936">
    <property type="component" value="Unassembled WGS sequence"/>
</dbReference>
<proteinExistence type="predicted"/>
<comment type="caution">
    <text evidence="1">The sequence shown here is derived from an EMBL/GenBank/DDBJ whole genome shotgun (WGS) entry which is preliminary data.</text>
</comment>
<accession>A0AA39XTV2</accession>
<gene>
    <name evidence="1" type="ORF">B0T16DRAFT_462712</name>
</gene>
<name>A0AA39XTV2_9PEZI</name>
<keyword evidence="2" id="KW-1185">Reference proteome</keyword>
<evidence type="ECO:0000313" key="1">
    <source>
        <dbReference type="EMBL" id="KAK0639000.1"/>
    </source>
</evidence>
<sequence>MDRHEDISSSLGPDAERTTAPGTALIMFSTLGYVKVFQAYYETNQLQGHSPDQIAWIGSL</sequence>
<dbReference type="EMBL" id="JAULSV010000007">
    <property type="protein sequence ID" value="KAK0639000.1"/>
    <property type="molecule type" value="Genomic_DNA"/>
</dbReference>